<evidence type="ECO:0000313" key="3">
    <source>
        <dbReference type="Proteomes" id="UP000822476"/>
    </source>
</evidence>
<name>A0A8S9YHB3_9TREM</name>
<dbReference type="OrthoDB" id="3863715at2759"/>
<gene>
    <name evidence="2" type="ORF">EG68_11599</name>
</gene>
<feature type="region of interest" description="Disordered" evidence="1">
    <location>
        <begin position="43"/>
        <end position="65"/>
    </location>
</feature>
<dbReference type="EMBL" id="JTDE01008835">
    <property type="protein sequence ID" value="KAF7234724.1"/>
    <property type="molecule type" value="Genomic_DNA"/>
</dbReference>
<feature type="region of interest" description="Disordered" evidence="1">
    <location>
        <begin position="127"/>
        <end position="167"/>
    </location>
</feature>
<evidence type="ECO:0000256" key="1">
    <source>
        <dbReference type="SAM" id="MobiDB-lite"/>
    </source>
</evidence>
<sequence>MDHLKVACVDRDVLQSPNKLTGLCTTNPSLPVTQAVPTIPVSTSLSSPLPLTDTSKSPPHLTTRTGRRLPACFTTAPHRVEVCRQFHGRIQHPRGKTRSFIRELRRLCAEGFTDDTPEVREQRILQQAPEGTRDQSTRRAFPTADPTSIQEALDRAGTTEQVNGVLEKDQQYQMREIAPVEHRR</sequence>
<dbReference type="AlphaFoldDB" id="A0A8S9YHB3"/>
<comment type="caution">
    <text evidence="2">The sequence shown here is derived from an EMBL/GenBank/DDBJ whole genome shotgun (WGS) entry which is preliminary data.</text>
</comment>
<dbReference type="Proteomes" id="UP000822476">
    <property type="component" value="Unassembled WGS sequence"/>
</dbReference>
<organism evidence="2 3">
    <name type="scientific">Paragonimus skrjabini miyazakii</name>
    <dbReference type="NCBI Taxonomy" id="59628"/>
    <lineage>
        <taxon>Eukaryota</taxon>
        <taxon>Metazoa</taxon>
        <taxon>Spiralia</taxon>
        <taxon>Lophotrochozoa</taxon>
        <taxon>Platyhelminthes</taxon>
        <taxon>Trematoda</taxon>
        <taxon>Digenea</taxon>
        <taxon>Plagiorchiida</taxon>
        <taxon>Troglotremata</taxon>
        <taxon>Troglotrematidae</taxon>
        <taxon>Paragonimus</taxon>
    </lineage>
</organism>
<feature type="compositionally biased region" description="Low complexity" evidence="1">
    <location>
        <begin position="43"/>
        <end position="59"/>
    </location>
</feature>
<accession>A0A8S9YHB3</accession>
<evidence type="ECO:0000313" key="2">
    <source>
        <dbReference type="EMBL" id="KAF7234724.1"/>
    </source>
</evidence>
<protein>
    <submittedName>
        <fullName evidence="2">Uncharacterized protein</fullName>
    </submittedName>
</protein>
<reference evidence="2" key="1">
    <citation type="submission" date="2019-07" db="EMBL/GenBank/DDBJ databases">
        <title>Annotation for the trematode Paragonimus miyazaki's.</title>
        <authorList>
            <person name="Choi Y.-J."/>
        </authorList>
    </citation>
    <scope>NUCLEOTIDE SEQUENCE</scope>
    <source>
        <strain evidence="2">Japan</strain>
    </source>
</reference>
<proteinExistence type="predicted"/>
<keyword evidence="3" id="KW-1185">Reference proteome</keyword>